<keyword evidence="3" id="KW-1185">Reference proteome</keyword>
<gene>
    <name evidence="2" type="ORF">CGZ75_09100</name>
</gene>
<accession>A0A229P4B1</accession>
<dbReference type="OrthoDB" id="9876070at2"/>
<reference evidence="2 3" key="1">
    <citation type="submission" date="2017-07" db="EMBL/GenBank/DDBJ databases">
        <title>Paenibacillus herberti R33 genome sequencing and assembly.</title>
        <authorList>
            <person name="Su W."/>
        </authorList>
    </citation>
    <scope>NUCLEOTIDE SEQUENCE [LARGE SCALE GENOMIC DNA]</scope>
    <source>
        <strain evidence="2 3">R33</strain>
    </source>
</reference>
<dbReference type="AlphaFoldDB" id="A0A229P4B1"/>
<sequence>MNNNGYEQQRVNPNGKSIGIILILFILLVIVTQAFLTSTQSEEPDQLVILATQGFDVYNHTNYQFNFIESTMTKVTPTPLNIPSQGKTHIELPLKWQDTSTSVLFFSIKDNEVPPNPNFPTNAQMRFTISCEYDFFGGKKSYVFYYSSNAVPLRFTSTNTSLRIYYPE</sequence>
<evidence type="ECO:0000256" key="1">
    <source>
        <dbReference type="SAM" id="Phobius"/>
    </source>
</evidence>
<keyword evidence="1" id="KW-0472">Membrane</keyword>
<dbReference type="Proteomes" id="UP000215145">
    <property type="component" value="Unassembled WGS sequence"/>
</dbReference>
<dbReference type="RefSeq" id="WP_089523876.1">
    <property type="nucleotide sequence ID" value="NZ_NMUQ01000001.1"/>
</dbReference>
<protein>
    <submittedName>
        <fullName evidence="2">Uncharacterized protein</fullName>
    </submittedName>
</protein>
<organism evidence="2 3">
    <name type="scientific">Paenibacillus herberti</name>
    <dbReference type="NCBI Taxonomy" id="1619309"/>
    <lineage>
        <taxon>Bacteria</taxon>
        <taxon>Bacillati</taxon>
        <taxon>Bacillota</taxon>
        <taxon>Bacilli</taxon>
        <taxon>Bacillales</taxon>
        <taxon>Paenibacillaceae</taxon>
        <taxon>Paenibacillus</taxon>
    </lineage>
</organism>
<name>A0A229P4B1_9BACL</name>
<evidence type="ECO:0000313" key="3">
    <source>
        <dbReference type="Proteomes" id="UP000215145"/>
    </source>
</evidence>
<comment type="caution">
    <text evidence="2">The sequence shown here is derived from an EMBL/GenBank/DDBJ whole genome shotgun (WGS) entry which is preliminary data.</text>
</comment>
<keyword evidence="1" id="KW-0812">Transmembrane</keyword>
<evidence type="ECO:0000313" key="2">
    <source>
        <dbReference type="EMBL" id="OXM16794.1"/>
    </source>
</evidence>
<proteinExistence type="predicted"/>
<keyword evidence="1" id="KW-1133">Transmembrane helix</keyword>
<feature type="transmembrane region" description="Helical" evidence="1">
    <location>
        <begin position="18"/>
        <end position="36"/>
    </location>
</feature>
<dbReference type="EMBL" id="NMUQ01000001">
    <property type="protein sequence ID" value="OXM16794.1"/>
    <property type="molecule type" value="Genomic_DNA"/>
</dbReference>